<protein>
    <recommendedName>
        <fullName evidence="5">Tryptophan synthase beta chain-like PALP domain-containing protein</fullName>
    </recommendedName>
</protein>
<keyword evidence="7" id="KW-1185">Reference proteome</keyword>
<reference evidence="7" key="1">
    <citation type="journal article" date="2019" name="Int. J. Syst. Evol. Microbiol.">
        <title>The Global Catalogue of Microorganisms (GCM) 10K type strain sequencing project: providing services to taxonomists for standard genome sequencing and annotation.</title>
        <authorList>
            <consortium name="The Broad Institute Genomics Platform"/>
            <consortium name="The Broad Institute Genome Sequencing Center for Infectious Disease"/>
            <person name="Wu L."/>
            <person name="Ma J."/>
        </authorList>
    </citation>
    <scope>NUCLEOTIDE SEQUENCE [LARGE SCALE GENOMIC DNA]</scope>
    <source>
        <strain evidence="7">JCM 16956</strain>
    </source>
</reference>
<sequence length="416" mass="43358">MNAASRRTTYPGASLARHQRSMGDPRLRYPLWPTLPRGCPRTRTEGVDFPLEVDYAYEETPADLFTGPVRRAGQDAGLERWAPLLPPLAAPGLGEGATALLPLGDGVWIKDESRNPTWSHKDRLNRVTVSAAVHQGAPGIAVASSGNHGASAAAYAARAGLRCVVLASAGVPPAVASFLQAYGAVVLPVPENSRWPLLNEVCDRLGFHPVSNLTRTHTGHPFGAEGYKTIAYEIHAELGAPAAVFVPSGYGELLFGIWKGFVELRRLGITTRLPRMFGCEPAAGGPLTAAVRAGVPAAVVPVAPTDAYAIDCAAGGHRAVRAVIDSAGQALMVTDAEMAYARDHLASQGIWAELSAAAGLAGLRQQSASGAEFDGPVVCVSTSSGFKGLGVGDVPLEAVEPTWATISRVLKASGIA</sequence>
<dbReference type="Proteomes" id="UP001501000">
    <property type="component" value="Unassembled WGS sequence"/>
</dbReference>
<evidence type="ECO:0000313" key="7">
    <source>
        <dbReference type="Proteomes" id="UP001501000"/>
    </source>
</evidence>
<comment type="cofactor">
    <cofactor evidence="1">
        <name>pyridoxal 5'-phosphate</name>
        <dbReference type="ChEBI" id="CHEBI:597326"/>
    </cofactor>
</comment>
<proteinExistence type="predicted"/>
<dbReference type="InterPro" id="IPR050147">
    <property type="entry name" value="Ser/Thr_Dehydratase"/>
</dbReference>
<evidence type="ECO:0000313" key="6">
    <source>
        <dbReference type="EMBL" id="GAA3897879.1"/>
    </source>
</evidence>
<keyword evidence="3" id="KW-0456">Lyase</keyword>
<evidence type="ECO:0000259" key="5">
    <source>
        <dbReference type="Pfam" id="PF00291"/>
    </source>
</evidence>
<evidence type="ECO:0000256" key="4">
    <source>
        <dbReference type="SAM" id="MobiDB-lite"/>
    </source>
</evidence>
<dbReference type="InterPro" id="IPR036052">
    <property type="entry name" value="TrpB-like_PALP_sf"/>
</dbReference>
<comment type="caution">
    <text evidence="6">The sequence shown here is derived from an EMBL/GenBank/DDBJ whole genome shotgun (WGS) entry which is preliminary data.</text>
</comment>
<organism evidence="6 7">
    <name type="scientific">Streptomyces gulbargensis</name>
    <dbReference type="NCBI Taxonomy" id="364901"/>
    <lineage>
        <taxon>Bacteria</taxon>
        <taxon>Bacillati</taxon>
        <taxon>Actinomycetota</taxon>
        <taxon>Actinomycetes</taxon>
        <taxon>Kitasatosporales</taxon>
        <taxon>Streptomycetaceae</taxon>
        <taxon>Streptomyces</taxon>
    </lineage>
</organism>
<accession>A0ABP7LBM7</accession>
<dbReference type="PANTHER" id="PTHR48078">
    <property type="entry name" value="THREONINE DEHYDRATASE, MITOCHONDRIAL-RELATED"/>
    <property type="match status" value="1"/>
</dbReference>
<dbReference type="RefSeq" id="WP_345278323.1">
    <property type="nucleotide sequence ID" value="NZ_BAABAJ010000001.1"/>
</dbReference>
<gene>
    <name evidence="6" type="ORF">GCM10022244_05250</name>
</gene>
<dbReference type="EMBL" id="BAABAJ010000001">
    <property type="protein sequence ID" value="GAA3897879.1"/>
    <property type="molecule type" value="Genomic_DNA"/>
</dbReference>
<dbReference type="Pfam" id="PF00291">
    <property type="entry name" value="PALP"/>
    <property type="match status" value="1"/>
</dbReference>
<keyword evidence="2" id="KW-0663">Pyridoxal phosphate</keyword>
<dbReference type="PANTHER" id="PTHR48078:SF6">
    <property type="entry name" value="L-THREONINE DEHYDRATASE CATABOLIC TDCB"/>
    <property type="match status" value="1"/>
</dbReference>
<dbReference type="InterPro" id="IPR001926">
    <property type="entry name" value="TrpB-like_PALP"/>
</dbReference>
<feature type="region of interest" description="Disordered" evidence="4">
    <location>
        <begin position="1"/>
        <end position="21"/>
    </location>
</feature>
<evidence type="ECO:0000256" key="3">
    <source>
        <dbReference type="ARBA" id="ARBA00023239"/>
    </source>
</evidence>
<evidence type="ECO:0000256" key="2">
    <source>
        <dbReference type="ARBA" id="ARBA00022898"/>
    </source>
</evidence>
<feature type="domain" description="Tryptophan synthase beta chain-like PALP" evidence="5">
    <location>
        <begin position="102"/>
        <end position="382"/>
    </location>
</feature>
<dbReference type="Gene3D" id="3.40.50.1100">
    <property type="match status" value="2"/>
</dbReference>
<evidence type="ECO:0000256" key="1">
    <source>
        <dbReference type="ARBA" id="ARBA00001933"/>
    </source>
</evidence>
<dbReference type="SUPFAM" id="SSF53686">
    <property type="entry name" value="Tryptophan synthase beta subunit-like PLP-dependent enzymes"/>
    <property type="match status" value="1"/>
</dbReference>
<name>A0ABP7LBM7_9ACTN</name>